<organism evidence="3 4">
    <name type="scientific">Bosea rubneri</name>
    <dbReference type="NCBI Taxonomy" id="3075434"/>
    <lineage>
        <taxon>Bacteria</taxon>
        <taxon>Pseudomonadati</taxon>
        <taxon>Pseudomonadota</taxon>
        <taxon>Alphaproteobacteria</taxon>
        <taxon>Hyphomicrobiales</taxon>
        <taxon>Boseaceae</taxon>
        <taxon>Bosea</taxon>
    </lineage>
</organism>
<evidence type="ECO:0000313" key="4">
    <source>
        <dbReference type="Proteomes" id="UP001254257"/>
    </source>
</evidence>
<reference evidence="3 4" key="1">
    <citation type="submission" date="2023-09" db="EMBL/GenBank/DDBJ databases">
        <title>Whole genome shotgun sequencing (WGS) of Bosea sp. ZW T0_25, isolated from stored onions (Allium cepa).</title>
        <authorList>
            <person name="Stoll D.A."/>
            <person name="Huch M."/>
        </authorList>
    </citation>
    <scope>NUCLEOTIDE SEQUENCE [LARGE SCALE GENOMIC DNA]</scope>
    <source>
        <strain evidence="3 4">ZW T0_25</strain>
    </source>
</reference>
<dbReference type="PANTHER" id="PTHR22576:SF37">
    <property type="entry name" value="MUCOSA-ASSOCIATED LYMPHOID TISSUE LYMPHOMA TRANSLOCATION PROTEIN 1"/>
    <property type="match status" value="1"/>
</dbReference>
<evidence type="ECO:0000256" key="1">
    <source>
        <dbReference type="SAM" id="MobiDB-lite"/>
    </source>
</evidence>
<dbReference type="InterPro" id="IPR052039">
    <property type="entry name" value="Caspase-related_regulators"/>
</dbReference>
<dbReference type="InterPro" id="IPR001309">
    <property type="entry name" value="Pept_C14_p20"/>
</dbReference>
<accession>A0ABU3SD07</accession>
<feature type="compositionally biased region" description="Basic and acidic residues" evidence="1">
    <location>
        <begin position="316"/>
        <end position="327"/>
    </location>
</feature>
<name>A0ABU3SD07_9HYPH</name>
<dbReference type="InterPro" id="IPR029030">
    <property type="entry name" value="Caspase-like_dom_sf"/>
</dbReference>
<dbReference type="InterPro" id="IPR011600">
    <property type="entry name" value="Pept_C14_caspase"/>
</dbReference>
<dbReference type="PANTHER" id="PTHR22576">
    <property type="entry name" value="MUCOSA ASSOCIATED LYMPHOID TISSUE LYMPHOMA TRANSLOCATION PROTEIN 1/PARACASPASE"/>
    <property type="match status" value="1"/>
</dbReference>
<keyword evidence="4" id="KW-1185">Reference proteome</keyword>
<gene>
    <name evidence="3" type="ORF">RKE40_22405</name>
</gene>
<feature type="region of interest" description="Disordered" evidence="1">
    <location>
        <begin position="396"/>
        <end position="476"/>
    </location>
</feature>
<dbReference type="RefSeq" id="WP_316020422.1">
    <property type="nucleotide sequence ID" value="NZ_JAWDID010000045.1"/>
</dbReference>
<dbReference type="InterPro" id="IPR036366">
    <property type="entry name" value="PGBDSf"/>
</dbReference>
<dbReference type="Proteomes" id="UP001254257">
    <property type="component" value="Unassembled WGS sequence"/>
</dbReference>
<dbReference type="EMBL" id="JAWDID010000045">
    <property type="protein sequence ID" value="MDU0342659.1"/>
    <property type="molecule type" value="Genomic_DNA"/>
</dbReference>
<dbReference type="Gene3D" id="3.40.50.1460">
    <property type="match status" value="1"/>
</dbReference>
<feature type="region of interest" description="Disordered" evidence="1">
    <location>
        <begin position="297"/>
        <end position="331"/>
    </location>
</feature>
<evidence type="ECO:0000259" key="2">
    <source>
        <dbReference type="PROSITE" id="PS50208"/>
    </source>
</evidence>
<dbReference type="InterPro" id="IPR002477">
    <property type="entry name" value="Peptidoglycan-bd-like"/>
</dbReference>
<dbReference type="PROSITE" id="PS50208">
    <property type="entry name" value="CASPASE_P20"/>
    <property type="match status" value="1"/>
</dbReference>
<feature type="domain" description="Caspase family p20" evidence="2">
    <location>
        <begin position="33"/>
        <end position="108"/>
    </location>
</feature>
<dbReference type="Pfam" id="PF01471">
    <property type="entry name" value="PG_binding_1"/>
    <property type="match status" value="1"/>
</dbReference>
<dbReference type="PROSITE" id="PS51257">
    <property type="entry name" value="PROKAR_LIPOPROTEIN"/>
    <property type="match status" value="1"/>
</dbReference>
<proteinExistence type="predicted"/>
<evidence type="ECO:0000313" key="3">
    <source>
        <dbReference type="EMBL" id="MDU0342659.1"/>
    </source>
</evidence>
<dbReference type="Gene3D" id="1.10.101.10">
    <property type="entry name" value="PGBD-like superfamily/PGBD"/>
    <property type="match status" value="1"/>
</dbReference>
<dbReference type="SUPFAM" id="SSF47090">
    <property type="entry name" value="PGBD-like"/>
    <property type="match status" value="1"/>
</dbReference>
<dbReference type="InterPro" id="IPR036365">
    <property type="entry name" value="PGBD-like_sf"/>
</dbReference>
<feature type="compositionally biased region" description="Low complexity" evidence="1">
    <location>
        <begin position="428"/>
        <end position="449"/>
    </location>
</feature>
<dbReference type="SUPFAM" id="SSF52129">
    <property type="entry name" value="Caspase-like"/>
    <property type="match status" value="1"/>
</dbReference>
<sequence>MFVSLRLLSTLPLTMLLMAASCWFFVPAHAFAEARVALVVGNGAYVNVASLANPLGDAKAMAASLRRLNFEVVEGYDLNVVEMTRIVHEFARRMEGAKVGLIFYAGHGIAVGDENYLLPVDVDLKSESDLDFRAVNLDFVIRQMQREERVNIVVLDACRDNPFASRFGTRTRSITRGLVPVEPRGASGTLIAFATDPRAVAFDGEGGGNSPFTAALLRHMETPEISITTVMDRVRADVWEATGKRQKPWTNSSIIGEFRLNPAPLTGAGSALATASSAASGAEASIAAMGRLARLDDRVPSQPPSAVEPSGAGDALARETGSRETEAAMKLGPSDYRELHARLRASGFGSGRPSGWFGAREREAVRQWQLSRRIPATGFFTDAQVKALVGQSESAYRRSLDAQPPVSPARKPRNARRVEEPPRPVLQRGRAAAPAQAEPGGARAAAPAATFIDPVLRGRDRSWPDLGRYPKPAEGR</sequence>
<dbReference type="Pfam" id="PF00656">
    <property type="entry name" value="Peptidase_C14"/>
    <property type="match status" value="1"/>
</dbReference>
<protein>
    <submittedName>
        <fullName evidence="3">Caspase family protein</fullName>
    </submittedName>
</protein>
<comment type="caution">
    <text evidence="3">The sequence shown here is derived from an EMBL/GenBank/DDBJ whole genome shotgun (WGS) entry which is preliminary data.</text>
</comment>